<evidence type="ECO:0000256" key="1">
    <source>
        <dbReference type="ARBA" id="ARBA00001286"/>
    </source>
</evidence>
<comment type="subcellular location">
    <subcellularLocation>
        <location evidence="9">Cytoplasm</location>
    </subcellularLocation>
</comment>
<evidence type="ECO:0000256" key="8">
    <source>
        <dbReference type="ARBA" id="ARBA00049348"/>
    </source>
</evidence>
<organism evidence="12 13">
    <name type="scientific">Peribacillus faecalis</name>
    <dbReference type="NCBI Taxonomy" id="2772559"/>
    <lineage>
        <taxon>Bacteria</taxon>
        <taxon>Bacillati</taxon>
        <taxon>Bacillota</taxon>
        <taxon>Bacilli</taxon>
        <taxon>Bacillales</taxon>
        <taxon>Bacillaceae</taxon>
        <taxon>Peribacillus</taxon>
    </lineage>
</organism>
<evidence type="ECO:0000259" key="11">
    <source>
        <dbReference type="Pfam" id="PF02870"/>
    </source>
</evidence>
<dbReference type="Pfam" id="PF01035">
    <property type="entry name" value="DNA_binding_1"/>
    <property type="match status" value="1"/>
</dbReference>
<comment type="function">
    <text evidence="9">Involved in the cellular defense against the biological effects of O6-methylguanine (O6-MeG) and O4-methylthymine (O4-MeT) in DNA. Repairs the methylated nucleobase in DNA by stoichiometrically transferring the methyl group to a cysteine residue in the enzyme. This is a suicide reaction: the enzyme is irreversibly inactivated.</text>
</comment>
<dbReference type="InterPro" id="IPR036388">
    <property type="entry name" value="WH-like_DNA-bd_sf"/>
</dbReference>
<keyword evidence="3 9" id="KW-0963">Cytoplasm</keyword>
<sequence>MNSIYFYETEIGKLAIEEDGKTITKVYFSNEEIPLDRNVEETPLLKEAGKQLKAYFAGEIQQFNLPLSHEGTPFMQLVWNELKNIPYGETRCYQDIAEKINNPKAVRAVGLANNRNPLPIFIPCHRVIGKNGKLTGYAGGLEVKEYLLSLEKKHGDF</sequence>
<dbReference type="HAMAP" id="MF_00772">
    <property type="entry name" value="OGT"/>
    <property type="match status" value="1"/>
</dbReference>
<comment type="catalytic activity">
    <reaction evidence="8 9">
        <text>a 6-O-methyl-2'-deoxyguanosine in DNA + L-cysteinyl-[protein] = S-methyl-L-cysteinyl-[protein] + a 2'-deoxyguanosine in DNA</text>
        <dbReference type="Rhea" id="RHEA:24000"/>
        <dbReference type="Rhea" id="RHEA-COMP:10131"/>
        <dbReference type="Rhea" id="RHEA-COMP:10132"/>
        <dbReference type="Rhea" id="RHEA-COMP:11367"/>
        <dbReference type="Rhea" id="RHEA-COMP:11368"/>
        <dbReference type="ChEBI" id="CHEBI:29950"/>
        <dbReference type="ChEBI" id="CHEBI:82612"/>
        <dbReference type="ChEBI" id="CHEBI:85445"/>
        <dbReference type="ChEBI" id="CHEBI:85448"/>
        <dbReference type="EC" id="2.1.1.63"/>
    </reaction>
</comment>
<gene>
    <name evidence="12" type="ORF">IEO70_17085</name>
</gene>
<dbReference type="NCBIfam" id="TIGR00589">
    <property type="entry name" value="ogt"/>
    <property type="match status" value="1"/>
</dbReference>
<dbReference type="InterPro" id="IPR023546">
    <property type="entry name" value="MGMT"/>
</dbReference>
<dbReference type="EMBL" id="JACXSI010000055">
    <property type="protein sequence ID" value="MBD3110054.1"/>
    <property type="molecule type" value="Genomic_DNA"/>
</dbReference>
<dbReference type="SUPFAM" id="SSF46767">
    <property type="entry name" value="Methylated DNA-protein cysteine methyltransferase, C-terminal domain"/>
    <property type="match status" value="1"/>
</dbReference>
<evidence type="ECO:0000313" key="13">
    <source>
        <dbReference type="Proteomes" id="UP000602076"/>
    </source>
</evidence>
<comment type="catalytic activity">
    <reaction evidence="1 9">
        <text>a 4-O-methyl-thymidine in DNA + L-cysteinyl-[protein] = a thymidine in DNA + S-methyl-L-cysteinyl-[protein]</text>
        <dbReference type="Rhea" id="RHEA:53428"/>
        <dbReference type="Rhea" id="RHEA-COMP:10131"/>
        <dbReference type="Rhea" id="RHEA-COMP:10132"/>
        <dbReference type="Rhea" id="RHEA-COMP:13555"/>
        <dbReference type="Rhea" id="RHEA-COMP:13556"/>
        <dbReference type="ChEBI" id="CHEBI:29950"/>
        <dbReference type="ChEBI" id="CHEBI:82612"/>
        <dbReference type="ChEBI" id="CHEBI:137386"/>
        <dbReference type="ChEBI" id="CHEBI:137387"/>
        <dbReference type="EC" id="2.1.1.63"/>
    </reaction>
</comment>
<feature type="domain" description="Methylated-DNA-[protein]-cysteine S-methyltransferase DNA binding" evidence="10">
    <location>
        <begin position="73"/>
        <end position="152"/>
    </location>
</feature>
<feature type="active site" description="Nucleophile; methyl group acceptor" evidence="9">
    <location>
        <position position="124"/>
    </location>
</feature>
<evidence type="ECO:0000313" key="12">
    <source>
        <dbReference type="EMBL" id="MBD3110054.1"/>
    </source>
</evidence>
<keyword evidence="13" id="KW-1185">Reference proteome</keyword>
<evidence type="ECO:0000256" key="4">
    <source>
        <dbReference type="ARBA" id="ARBA00022603"/>
    </source>
</evidence>
<dbReference type="PROSITE" id="PS00374">
    <property type="entry name" value="MGMT"/>
    <property type="match status" value="1"/>
</dbReference>
<comment type="miscellaneous">
    <text evidence="9">This enzyme catalyzes only one turnover and therefore is not strictly catalytic. According to one definition, an enzyme is a biocatalyst that acts repeatedly and over many reaction cycles.</text>
</comment>
<dbReference type="Gene3D" id="3.30.160.70">
    <property type="entry name" value="Methylated DNA-protein cysteine methyltransferase domain"/>
    <property type="match status" value="1"/>
</dbReference>
<comment type="caution">
    <text evidence="12">The sequence shown here is derived from an EMBL/GenBank/DDBJ whole genome shotgun (WGS) entry which is preliminary data.</text>
</comment>
<dbReference type="RefSeq" id="WP_190999590.1">
    <property type="nucleotide sequence ID" value="NZ_JACXSI010000055.1"/>
</dbReference>
<keyword evidence="5 9" id="KW-0808">Transferase</keyword>
<keyword evidence="4 9" id="KW-0489">Methyltransferase</keyword>
<dbReference type="PANTHER" id="PTHR10815">
    <property type="entry name" value="METHYLATED-DNA--PROTEIN-CYSTEINE METHYLTRANSFERASE"/>
    <property type="match status" value="1"/>
</dbReference>
<evidence type="ECO:0000256" key="7">
    <source>
        <dbReference type="ARBA" id="ARBA00023204"/>
    </source>
</evidence>
<dbReference type="AlphaFoldDB" id="A0A927D2U7"/>
<keyword evidence="7 9" id="KW-0234">DNA repair</keyword>
<dbReference type="GO" id="GO:0032259">
    <property type="term" value="P:methylation"/>
    <property type="evidence" value="ECO:0007669"/>
    <property type="project" value="UniProtKB-KW"/>
</dbReference>
<dbReference type="PANTHER" id="PTHR10815:SF5">
    <property type="entry name" value="METHYLATED-DNA--PROTEIN-CYSTEINE METHYLTRANSFERASE"/>
    <property type="match status" value="1"/>
</dbReference>
<keyword evidence="6 9" id="KW-0227">DNA damage</keyword>
<dbReference type="SUPFAM" id="SSF53155">
    <property type="entry name" value="Methylated DNA-protein cysteine methyltransferase domain"/>
    <property type="match status" value="1"/>
</dbReference>
<dbReference type="EC" id="2.1.1.63" evidence="9"/>
<proteinExistence type="inferred from homology"/>
<dbReference type="Gene3D" id="1.10.10.10">
    <property type="entry name" value="Winged helix-like DNA-binding domain superfamily/Winged helix DNA-binding domain"/>
    <property type="match status" value="1"/>
</dbReference>
<evidence type="ECO:0000259" key="10">
    <source>
        <dbReference type="Pfam" id="PF01035"/>
    </source>
</evidence>
<dbReference type="GO" id="GO:0005737">
    <property type="term" value="C:cytoplasm"/>
    <property type="evidence" value="ECO:0007669"/>
    <property type="project" value="UniProtKB-SubCell"/>
</dbReference>
<dbReference type="InterPro" id="IPR001497">
    <property type="entry name" value="MethylDNA_cys_MeTrfase_AS"/>
</dbReference>
<reference evidence="12" key="1">
    <citation type="submission" date="2020-09" db="EMBL/GenBank/DDBJ databases">
        <title>Bacillus faecalis sp. nov., a moderately halophilic bacterium isolated from cow faeces.</title>
        <authorList>
            <person name="Jiang L."/>
            <person name="Lee J."/>
        </authorList>
    </citation>
    <scope>NUCLEOTIDE SEQUENCE</scope>
    <source>
        <strain evidence="12">AGMB 02131</strain>
    </source>
</reference>
<comment type="similarity">
    <text evidence="2 9">Belongs to the MGMT family.</text>
</comment>
<dbReference type="InterPro" id="IPR008332">
    <property type="entry name" value="MethylG_MeTrfase_N"/>
</dbReference>
<evidence type="ECO:0000256" key="2">
    <source>
        <dbReference type="ARBA" id="ARBA00008711"/>
    </source>
</evidence>
<protein>
    <recommendedName>
        <fullName evidence="9">Methylated-DNA--protein-cysteine methyltransferase</fullName>
        <ecNumber evidence="9">2.1.1.63</ecNumber>
    </recommendedName>
    <alternativeName>
        <fullName evidence="9">6-O-methylguanine-DNA methyltransferase</fullName>
        <shortName evidence="9">MGMT</shortName>
    </alternativeName>
    <alternativeName>
        <fullName evidence="9">O-6-methylguanine-DNA-alkyltransferase</fullName>
    </alternativeName>
</protein>
<evidence type="ECO:0000256" key="9">
    <source>
        <dbReference type="HAMAP-Rule" id="MF_00772"/>
    </source>
</evidence>
<evidence type="ECO:0000256" key="3">
    <source>
        <dbReference type="ARBA" id="ARBA00022490"/>
    </source>
</evidence>
<dbReference type="InterPro" id="IPR014048">
    <property type="entry name" value="MethylDNA_cys_MeTrfase_DNA-bd"/>
</dbReference>
<dbReference type="Proteomes" id="UP000602076">
    <property type="component" value="Unassembled WGS sequence"/>
</dbReference>
<dbReference type="Pfam" id="PF02870">
    <property type="entry name" value="Methyltransf_1N"/>
    <property type="match status" value="1"/>
</dbReference>
<dbReference type="InterPro" id="IPR036631">
    <property type="entry name" value="MGMT_N_sf"/>
</dbReference>
<evidence type="ECO:0000256" key="5">
    <source>
        <dbReference type="ARBA" id="ARBA00022679"/>
    </source>
</evidence>
<dbReference type="FunFam" id="1.10.10.10:FF:000214">
    <property type="entry name" value="Methylated-DNA--protein-cysteine methyltransferase"/>
    <property type="match status" value="1"/>
</dbReference>
<accession>A0A927D2U7</accession>
<dbReference type="CDD" id="cd06445">
    <property type="entry name" value="ATase"/>
    <property type="match status" value="1"/>
</dbReference>
<dbReference type="GO" id="GO:0003908">
    <property type="term" value="F:methylated-DNA-[protein]-cysteine S-methyltransferase activity"/>
    <property type="evidence" value="ECO:0007669"/>
    <property type="project" value="UniProtKB-UniRule"/>
</dbReference>
<feature type="domain" description="Methylguanine DNA methyltransferase ribonuclease-like" evidence="11">
    <location>
        <begin position="6"/>
        <end position="68"/>
    </location>
</feature>
<evidence type="ECO:0000256" key="6">
    <source>
        <dbReference type="ARBA" id="ARBA00022763"/>
    </source>
</evidence>
<dbReference type="GO" id="GO:0006307">
    <property type="term" value="P:DNA alkylation repair"/>
    <property type="evidence" value="ECO:0007669"/>
    <property type="project" value="UniProtKB-UniRule"/>
</dbReference>
<dbReference type="InterPro" id="IPR036217">
    <property type="entry name" value="MethylDNA_cys_MeTrfase_DNAb"/>
</dbReference>
<name>A0A927D2U7_9BACI</name>